<dbReference type="GO" id="GO:0004674">
    <property type="term" value="F:protein serine/threonine kinase activity"/>
    <property type="evidence" value="ECO:0007669"/>
    <property type="project" value="UniProtKB-KW"/>
</dbReference>
<gene>
    <name evidence="17" type="ORF">OSB1V03_LOCUS16007</name>
</gene>
<evidence type="ECO:0000256" key="6">
    <source>
        <dbReference type="ARBA" id="ARBA00022723"/>
    </source>
</evidence>
<dbReference type="GO" id="GO:0030688">
    <property type="term" value="C:preribosome, small subunit precursor"/>
    <property type="evidence" value="ECO:0007669"/>
    <property type="project" value="TreeGrafter"/>
</dbReference>
<feature type="domain" description="RIO kinase" evidence="16">
    <location>
        <begin position="66"/>
        <end position="299"/>
    </location>
</feature>
<dbReference type="OrthoDB" id="10258631at2759"/>
<evidence type="ECO:0000259" key="16">
    <source>
        <dbReference type="SMART" id="SM00090"/>
    </source>
</evidence>
<evidence type="ECO:0000256" key="15">
    <source>
        <dbReference type="SAM" id="MobiDB-lite"/>
    </source>
</evidence>
<dbReference type="InterPro" id="IPR036388">
    <property type="entry name" value="WH-like_DNA-bd_sf"/>
</dbReference>
<dbReference type="Gene3D" id="1.10.10.10">
    <property type="entry name" value="Winged helix-like DNA-binding domain superfamily/Winged helix DNA-binding domain"/>
    <property type="match status" value="1"/>
</dbReference>
<dbReference type="InterPro" id="IPR018935">
    <property type="entry name" value="RIO_kinase_CS"/>
</dbReference>
<evidence type="ECO:0000256" key="1">
    <source>
        <dbReference type="ARBA" id="ARBA00001946"/>
    </source>
</evidence>
<dbReference type="GO" id="GO:0046872">
    <property type="term" value="F:metal ion binding"/>
    <property type="evidence" value="ECO:0007669"/>
    <property type="project" value="UniProtKB-KW"/>
</dbReference>
<dbReference type="Proteomes" id="UP000759131">
    <property type="component" value="Unassembled WGS sequence"/>
</dbReference>
<comment type="catalytic activity">
    <reaction evidence="11">
        <text>L-threonyl-[protein] + ATP = O-phospho-L-threonyl-[protein] + ADP + H(+)</text>
        <dbReference type="Rhea" id="RHEA:46608"/>
        <dbReference type="Rhea" id="RHEA-COMP:11060"/>
        <dbReference type="Rhea" id="RHEA-COMP:11605"/>
        <dbReference type="ChEBI" id="CHEBI:15378"/>
        <dbReference type="ChEBI" id="CHEBI:30013"/>
        <dbReference type="ChEBI" id="CHEBI:30616"/>
        <dbReference type="ChEBI" id="CHEBI:61977"/>
        <dbReference type="ChEBI" id="CHEBI:456216"/>
        <dbReference type="EC" id="2.7.11.1"/>
    </reaction>
</comment>
<dbReference type="SMART" id="SM00090">
    <property type="entry name" value="RIO"/>
    <property type="match status" value="1"/>
</dbReference>
<dbReference type="FunFam" id="1.10.10.10:FF:000053">
    <property type="entry name" value="Serine/threonine-protein kinase RIO2"/>
    <property type="match status" value="1"/>
</dbReference>
<evidence type="ECO:0000256" key="3">
    <source>
        <dbReference type="ARBA" id="ARBA00012513"/>
    </source>
</evidence>
<dbReference type="PANTHER" id="PTHR45852:SF1">
    <property type="entry name" value="SERINE_THREONINE-PROTEIN KINASE RIO2"/>
    <property type="match status" value="1"/>
</dbReference>
<dbReference type="InterPro" id="IPR015285">
    <property type="entry name" value="RIO2_wHTH_N"/>
</dbReference>
<feature type="compositionally biased region" description="Basic and acidic residues" evidence="15">
    <location>
        <begin position="355"/>
        <end position="371"/>
    </location>
</feature>
<keyword evidence="4" id="KW-0723">Serine/threonine-protein kinase</keyword>
<evidence type="ECO:0000256" key="10">
    <source>
        <dbReference type="ARBA" id="ARBA00022842"/>
    </source>
</evidence>
<dbReference type="InterPro" id="IPR000687">
    <property type="entry name" value="RIO_kinase"/>
</dbReference>
<dbReference type="GO" id="GO:0005524">
    <property type="term" value="F:ATP binding"/>
    <property type="evidence" value="ECO:0007669"/>
    <property type="project" value="UniProtKB-KW"/>
</dbReference>
<dbReference type="Pfam" id="PF09202">
    <property type="entry name" value="Rio2_N"/>
    <property type="match status" value="1"/>
</dbReference>
<dbReference type="CDD" id="cd05144">
    <property type="entry name" value="RIO2_C"/>
    <property type="match status" value="1"/>
</dbReference>
<dbReference type="Pfam" id="PF01163">
    <property type="entry name" value="RIO1"/>
    <property type="match status" value="1"/>
</dbReference>
<feature type="region of interest" description="Disordered" evidence="15">
    <location>
        <begin position="308"/>
        <end position="427"/>
    </location>
</feature>
<dbReference type="GO" id="GO:0030490">
    <property type="term" value="P:maturation of SSU-rRNA"/>
    <property type="evidence" value="ECO:0007669"/>
    <property type="project" value="TreeGrafter"/>
</dbReference>
<accession>A0A7R9L650</accession>
<dbReference type="InterPro" id="IPR011009">
    <property type="entry name" value="Kinase-like_dom_sf"/>
</dbReference>
<dbReference type="SUPFAM" id="SSF56112">
    <property type="entry name" value="Protein kinase-like (PK-like)"/>
    <property type="match status" value="1"/>
</dbReference>
<evidence type="ECO:0000256" key="9">
    <source>
        <dbReference type="ARBA" id="ARBA00022840"/>
    </source>
</evidence>
<keyword evidence="8" id="KW-0418">Kinase</keyword>
<comment type="catalytic activity">
    <reaction evidence="12">
        <text>L-seryl-[protein] + ATP = O-phospho-L-seryl-[protein] + ADP + H(+)</text>
        <dbReference type="Rhea" id="RHEA:17989"/>
        <dbReference type="Rhea" id="RHEA-COMP:9863"/>
        <dbReference type="Rhea" id="RHEA-COMP:11604"/>
        <dbReference type="ChEBI" id="CHEBI:15378"/>
        <dbReference type="ChEBI" id="CHEBI:29999"/>
        <dbReference type="ChEBI" id="CHEBI:30616"/>
        <dbReference type="ChEBI" id="CHEBI:83421"/>
        <dbReference type="ChEBI" id="CHEBI:456216"/>
        <dbReference type="EC" id="2.7.11.1"/>
    </reaction>
</comment>
<organism evidence="17">
    <name type="scientific">Medioppia subpectinata</name>
    <dbReference type="NCBI Taxonomy" id="1979941"/>
    <lineage>
        <taxon>Eukaryota</taxon>
        <taxon>Metazoa</taxon>
        <taxon>Ecdysozoa</taxon>
        <taxon>Arthropoda</taxon>
        <taxon>Chelicerata</taxon>
        <taxon>Arachnida</taxon>
        <taxon>Acari</taxon>
        <taxon>Acariformes</taxon>
        <taxon>Sarcoptiformes</taxon>
        <taxon>Oribatida</taxon>
        <taxon>Brachypylina</taxon>
        <taxon>Oppioidea</taxon>
        <taxon>Oppiidae</taxon>
        <taxon>Medioppia</taxon>
    </lineage>
</organism>
<evidence type="ECO:0000313" key="17">
    <source>
        <dbReference type="EMBL" id="CAD7635616.1"/>
    </source>
</evidence>
<evidence type="ECO:0000256" key="2">
    <source>
        <dbReference type="ARBA" id="ARBA00009196"/>
    </source>
</evidence>
<keyword evidence="5" id="KW-0808">Transferase</keyword>
<keyword evidence="7" id="KW-0547">Nucleotide-binding</keyword>
<reference evidence="17" key="1">
    <citation type="submission" date="2020-11" db="EMBL/GenBank/DDBJ databases">
        <authorList>
            <person name="Tran Van P."/>
        </authorList>
    </citation>
    <scope>NUCLEOTIDE SEQUENCE</scope>
</reference>
<dbReference type="InterPro" id="IPR036390">
    <property type="entry name" value="WH_DNA-bd_sf"/>
</dbReference>
<protein>
    <recommendedName>
        <fullName evidence="13">Serine/threonine-protein kinase RIO2</fullName>
        <ecNumber evidence="3">2.7.11.1</ecNumber>
    </recommendedName>
    <alternativeName>
        <fullName evidence="14">Serine/threonine-protein kinase rio2</fullName>
    </alternativeName>
</protein>
<dbReference type="EMBL" id="CAJPIZ010017283">
    <property type="protein sequence ID" value="CAG2116046.1"/>
    <property type="molecule type" value="Genomic_DNA"/>
</dbReference>
<evidence type="ECO:0000313" key="18">
    <source>
        <dbReference type="Proteomes" id="UP000759131"/>
    </source>
</evidence>
<dbReference type="Gene3D" id="3.30.200.20">
    <property type="entry name" value="Phosphorylase Kinase, domain 1"/>
    <property type="match status" value="1"/>
</dbReference>
<evidence type="ECO:0000256" key="8">
    <source>
        <dbReference type="ARBA" id="ARBA00022777"/>
    </source>
</evidence>
<dbReference type="Gene3D" id="1.10.510.10">
    <property type="entry name" value="Transferase(Phosphotransferase) domain 1"/>
    <property type="match status" value="1"/>
</dbReference>
<keyword evidence="18" id="KW-1185">Reference proteome</keyword>
<dbReference type="InterPro" id="IPR018934">
    <property type="entry name" value="RIO_dom"/>
</dbReference>
<comment type="similarity">
    <text evidence="2">Belongs to the protein kinase superfamily. RIO-type Ser/Thr kinase family.</text>
</comment>
<dbReference type="PROSITE" id="PS01245">
    <property type="entry name" value="RIO1"/>
    <property type="match status" value="1"/>
</dbReference>
<dbReference type="EC" id="2.7.11.1" evidence="3"/>
<keyword evidence="10" id="KW-0460">Magnesium</keyword>
<dbReference type="PANTHER" id="PTHR45852">
    <property type="entry name" value="SER/THR-PROTEIN KINASE RIO2"/>
    <property type="match status" value="1"/>
</dbReference>
<name>A0A7R9L650_9ACAR</name>
<dbReference type="EMBL" id="OC871858">
    <property type="protein sequence ID" value="CAD7635616.1"/>
    <property type="molecule type" value="Genomic_DNA"/>
</dbReference>
<dbReference type="AlphaFoldDB" id="A0A7R9L650"/>
<evidence type="ECO:0000256" key="12">
    <source>
        <dbReference type="ARBA" id="ARBA00048679"/>
    </source>
</evidence>
<evidence type="ECO:0000256" key="4">
    <source>
        <dbReference type="ARBA" id="ARBA00022527"/>
    </source>
</evidence>
<keyword evidence="9" id="KW-0067">ATP-binding</keyword>
<dbReference type="InterPro" id="IPR030484">
    <property type="entry name" value="Rio2"/>
</dbReference>
<comment type="cofactor">
    <cofactor evidence="1">
        <name>Mg(2+)</name>
        <dbReference type="ChEBI" id="CHEBI:18420"/>
    </cofactor>
</comment>
<evidence type="ECO:0000256" key="11">
    <source>
        <dbReference type="ARBA" id="ARBA00047899"/>
    </source>
</evidence>
<feature type="compositionally biased region" description="Acidic residues" evidence="15">
    <location>
        <begin position="310"/>
        <end position="329"/>
    </location>
</feature>
<keyword evidence="6" id="KW-0479">Metal-binding</keyword>
<evidence type="ECO:0000256" key="13">
    <source>
        <dbReference type="ARBA" id="ARBA00068353"/>
    </source>
</evidence>
<evidence type="ECO:0000256" key="14">
    <source>
        <dbReference type="ARBA" id="ARBA00068837"/>
    </source>
</evidence>
<dbReference type="FunFam" id="3.30.200.20:FF:000052">
    <property type="entry name" value="Serine/threonine-protein kinase RIO2"/>
    <property type="match status" value="1"/>
</dbReference>
<dbReference type="SUPFAM" id="SSF46785">
    <property type="entry name" value="Winged helix' DNA-binding domain"/>
    <property type="match status" value="1"/>
</dbReference>
<proteinExistence type="inferred from homology"/>
<feature type="compositionally biased region" description="Basic and acidic residues" evidence="15">
    <location>
        <begin position="405"/>
        <end position="420"/>
    </location>
</feature>
<evidence type="ECO:0000256" key="7">
    <source>
        <dbReference type="ARBA" id="ARBA00022741"/>
    </source>
</evidence>
<dbReference type="GO" id="GO:0005829">
    <property type="term" value="C:cytosol"/>
    <property type="evidence" value="ECO:0007669"/>
    <property type="project" value="TreeGrafter"/>
</dbReference>
<sequence>MVKLDVSLIRYMSADELRVLTSVEMGMKNHELVPKSLIISISSLRSGGLSKVLLKLTQNKLISYERGKRFDGYHLTYKGYDFLALNVLSNREVIAGIGNQIGVGKESDVYVATDREDRTRAVKMHRLGRTCFRTVSTKRDYQRNGRKTNWIYLSRLAAKREFAFMKLLYDNHVSIPEPIESNRHCIVMELIDGVLLNHVSRDHFQSETEVPALYDKLMNLIIRLANDFGVIHGDFNEFNIIVKHESSEPVLIDFPQMISISHTMAQIYFDRDVKCIVDFFAKRFAYESDFIPGFEAIEKENVDKLNELSLLDEEETSDEDEEEEDEEVVKEDNEVLSEPKVNEILTDISEDNQNDTEKQLTENIDKLDIKETTNTNNLSDSNEDNESNGSFGGATSVATTFTPQEIKEKLRKERNRTDKRAKTRKAKKDIKGDNCAFIRRRKDDLATLRDDMKAYNVEKEIY</sequence>
<dbReference type="GO" id="GO:0005634">
    <property type="term" value="C:nucleus"/>
    <property type="evidence" value="ECO:0007669"/>
    <property type="project" value="TreeGrafter"/>
</dbReference>
<evidence type="ECO:0000256" key="5">
    <source>
        <dbReference type="ARBA" id="ARBA00022679"/>
    </source>
</evidence>